<evidence type="ECO:0000256" key="9">
    <source>
        <dbReference type="ARBA" id="ARBA00022617"/>
    </source>
</evidence>
<evidence type="ECO:0000313" key="18">
    <source>
        <dbReference type="Proteomes" id="UP001589865"/>
    </source>
</evidence>
<keyword evidence="9" id="KW-0349">Heme</keyword>
<dbReference type="Pfam" id="PF01127">
    <property type="entry name" value="Sdh_cyt"/>
    <property type="match status" value="1"/>
</dbReference>
<keyword evidence="13 16" id="KW-1133">Transmembrane helix</keyword>
<keyword evidence="11" id="KW-0479">Metal-binding</keyword>
<dbReference type="InterPro" id="IPR034804">
    <property type="entry name" value="SQR/QFR_C/D"/>
</dbReference>
<evidence type="ECO:0000256" key="5">
    <source>
        <dbReference type="ARBA" id="ARBA00011558"/>
    </source>
</evidence>
<keyword evidence="14" id="KW-0408">Iron</keyword>
<dbReference type="NCBIfam" id="TIGR02968">
    <property type="entry name" value="succ_dehyd_anc"/>
    <property type="match status" value="1"/>
</dbReference>
<comment type="pathway">
    <text evidence="4">Carbohydrate metabolism; tricarboxylic acid cycle.</text>
</comment>
<dbReference type="InterPro" id="IPR014312">
    <property type="entry name" value="Succ_DH_anchor"/>
</dbReference>
<evidence type="ECO:0000256" key="14">
    <source>
        <dbReference type="ARBA" id="ARBA00023004"/>
    </source>
</evidence>
<evidence type="ECO:0000256" key="1">
    <source>
        <dbReference type="ARBA" id="ARBA00001971"/>
    </source>
</evidence>
<comment type="subcellular location">
    <subcellularLocation>
        <location evidence="3">Membrane</location>
        <topology evidence="3">Multi-pass membrane protein</topology>
    </subcellularLocation>
</comment>
<evidence type="ECO:0000256" key="16">
    <source>
        <dbReference type="SAM" id="Phobius"/>
    </source>
</evidence>
<evidence type="ECO:0000313" key="17">
    <source>
        <dbReference type="EMBL" id="MFC0410703.1"/>
    </source>
</evidence>
<name>A0ABV6JYD4_9PROT</name>
<keyword evidence="18" id="KW-1185">Reference proteome</keyword>
<comment type="cofactor">
    <cofactor evidence="1">
        <name>heme</name>
        <dbReference type="ChEBI" id="CHEBI:30413"/>
    </cofactor>
</comment>
<protein>
    <recommendedName>
        <fullName evidence="6">Succinate dehydrogenase hydrophobic membrane anchor subunit</fullName>
    </recommendedName>
</protein>
<comment type="function">
    <text evidence="2">Membrane-anchoring subunit of succinate dehydrogenase (SDH).</text>
</comment>
<evidence type="ECO:0000256" key="8">
    <source>
        <dbReference type="ARBA" id="ARBA00022532"/>
    </source>
</evidence>
<sequence length="132" mass="14677">MKTQEQYVTRLQSPLGRVRGLGSAKGGTHHWWMQRVSSLALLPLTLWFTYGVATLAGAPYERVISWIAQPFHAVLLLLFIGIGFQHTASGLQVVIEDYVRPESKRKAYNLLQKAVCTVLALYAALAVLRIAV</sequence>
<feature type="transmembrane region" description="Helical" evidence="16">
    <location>
        <begin position="110"/>
        <end position="131"/>
    </location>
</feature>
<keyword evidence="10 16" id="KW-0812">Transmembrane</keyword>
<evidence type="ECO:0000256" key="11">
    <source>
        <dbReference type="ARBA" id="ARBA00022723"/>
    </source>
</evidence>
<evidence type="ECO:0000256" key="4">
    <source>
        <dbReference type="ARBA" id="ARBA00005163"/>
    </source>
</evidence>
<evidence type="ECO:0000256" key="12">
    <source>
        <dbReference type="ARBA" id="ARBA00022982"/>
    </source>
</evidence>
<keyword evidence="15 16" id="KW-0472">Membrane</keyword>
<evidence type="ECO:0000256" key="7">
    <source>
        <dbReference type="ARBA" id="ARBA00022448"/>
    </source>
</evidence>
<evidence type="ECO:0000256" key="15">
    <source>
        <dbReference type="ARBA" id="ARBA00023136"/>
    </source>
</evidence>
<evidence type="ECO:0000256" key="2">
    <source>
        <dbReference type="ARBA" id="ARBA00004050"/>
    </source>
</evidence>
<comment type="subunit">
    <text evidence="5">Part of an enzyme complex containing four subunits: a flavoprotein, an iron-sulfur protein, plus two membrane-anchoring proteins, SdhC and SdhD.</text>
</comment>
<dbReference type="InterPro" id="IPR000701">
    <property type="entry name" value="SuccDH_FuR_B_TM-su"/>
</dbReference>
<dbReference type="RefSeq" id="WP_377046458.1">
    <property type="nucleotide sequence ID" value="NZ_JBHLUN010000017.1"/>
</dbReference>
<keyword evidence="12" id="KW-0249">Electron transport</keyword>
<dbReference type="SUPFAM" id="SSF81343">
    <property type="entry name" value="Fumarate reductase respiratory complex transmembrane subunits"/>
    <property type="match status" value="1"/>
</dbReference>
<dbReference type="EMBL" id="JBHLUN010000017">
    <property type="protein sequence ID" value="MFC0410703.1"/>
    <property type="molecule type" value="Genomic_DNA"/>
</dbReference>
<evidence type="ECO:0000256" key="3">
    <source>
        <dbReference type="ARBA" id="ARBA00004141"/>
    </source>
</evidence>
<proteinExistence type="predicted"/>
<comment type="caution">
    <text evidence="17">The sequence shown here is derived from an EMBL/GenBank/DDBJ whole genome shotgun (WGS) entry which is preliminary data.</text>
</comment>
<accession>A0ABV6JYD4</accession>
<organism evidence="17 18">
    <name type="scientific">Roseomonas elaeocarpi</name>
    <dbReference type="NCBI Taxonomy" id="907779"/>
    <lineage>
        <taxon>Bacteria</taxon>
        <taxon>Pseudomonadati</taxon>
        <taxon>Pseudomonadota</taxon>
        <taxon>Alphaproteobacteria</taxon>
        <taxon>Acetobacterales</taxon>
        <taxon>Roseomonadaceae</taxon>
        <taxon>Roseomonas</taxon>
    </lineage>
</organism>
<keyword evidence="7" id="KW-0813">Transport</keyword>
<evidence type="ECO:0000256" key="10">
    <source>
        <dbReference type="ARBA" id="ARBA00022692"/>
    </source>
</evidence>
<evidence type="ECO:0000256" key="13">
    <source>
        <dbReference type="ARBA" id="ARBA00022989"/>
    </source>
</evidence>
<evidence type="ECO:0000256" key="6">
    <source>
        <dbReference type="ARBA" id="ARBA00019425"/>
    </source>
</evidence>
<gene>
    <name evidence="17" type="primary">sdhD</name>
    <name evidence="17" type="ORF">ACFFGY_20840</name>
</gene>
<dbReference type="CDD" id="cd03495">
    <property type="entry name" value="SQR_TypeC_SdhD_like"/>
    <property type="match status" value="1"/>
</dbReference>
<dbReference type="Gene3D" id="1.20.1300.10">
    <property type="entry name" value="Fumarate reductase/succinate dehydrogenase, transmembrane subunit"/>
    <property type="match status" value="1"/>
</dbReference>
<feature type="transmembrane region" description="Helical" evidence="16">
    <location>
        <begin position="39"/>
        <end position="58"/>
    </location>
</feature>
<dbReference type="Proteomes" id="UP001589865">
    <property type="component" value="Unassembled WGS sequence"/>
</dbReference>
<keyword evidence="8" id="KW-0816">Tricarboxylic acid cycle</keyword>
<reference evidence="17 18" key="1">
    <citation type="submission" date="2024-09" db="EMBL/GenBank/DDBJ databases">
        <authorList>
            <person name="Sun Q."/>
            <person name="Mori K."/>
        </authorList>
    </citation>
    <scope>NUCLEOTIDE SEQUENCE [LARGE SCALE GENOMIC DNA]</scope>
    <source>
        <strain evidence="17 18">TBRC 5777</strain>
    </source>
</reference>
<feature type="transmembrane region" description="Helical" evidence="16">
    <location>
        <begin position="64"/>
        <end position="84"/>
    </location>
</feature>